<protein>
    <submittedName>
        <fullName evidence="2">Uncharacterized protein</fullName>
    </submittedName>
</protein>
<sequence length="142" mass="15000">MDEIGYGEQNPALAGRMSGNFPGPEAPTTPGPFAAGLMRNEGTIPGVGVAMPLSVPSLDPSTQGEQKLPLHVSMPLGAPPLPPGPHSSLLVANQLAYQQNAQQVQQQHQAREWEGFEQRKGSGLGGRVRDGLFRSPWGADLI</sequence>
<evidence type="ECO:0000256" key="1">
    <source>
        <dbReference type="SAM" id="MobiDB-lite"/>
    </source>
</evidence>
<accession>A0A5J5AZC5</accession>
<dbReference type="EMBL" id="CM018040">
    <property type="protein sequence ID" value="KAA8535628.1"/>
    <property type="molecule type" value="Genomic_DNA"/>
</dbReference>
<reference evidence="2 3" key="1">
    <citation type="submission" date="2019-09" db="EMBL/GenBank/DDBJ databases">
        <title>A chromosome-level genome assembly of the Chinese tupelo Nyssa sinensis.</title>
        <authorList>
            <person name="Yang X."/>
            <person name="Kang M."/>
            <person name="Yang Y."/>
            <person name="Xiong H."/>
            <person name="Wang M."/>
            <person name="Zhang Z."/>
            <person name="Wang Z."/>
            <person name="Wu H."/>
            <person name="Ma T."/>
            <person name="Liu J."/>
            <person name="Xi Z."/>
        </authorList>
    </citation>
    <scope>NUCLEOTIDE SEQUENCE [LARGE SCALE GENOMIC DNA]</scope>
    <source>
        <strain evidence="2">J267</strain>
        <tissue evidence="2">Leaf</tissue>
    </source>
</reference>
<name>A0A5J5AZC5_9ASTE</name>
<evidence type="ECO:0000313" key="2">
    <source>
        <dbReference type="EMBL" id="KAA8535628.1"/>
    </source>
</evidence>
<dbReference type="AlphaFoldDB" id="A0A5J5AZC5"/>
<proteinExistence type="predicted"/>
<gene>
    <name evidence="2" type="ORF">F0562_030631</name>
</gene>
<feature type="region of interest" description="Disordered" evidence="1">
    <location>
        <begin position="1"/>
        <end position="39"/>
    </location>
</feature>
<evidence type="ECO:0000313" key="3">
    <source>
        <dbReference type="Proteomes" id="UP000325577"/>
    </source>
</evidence>
<dbReference type="OrthoDB" id="1997969at2759"/>
<keyword evidence="3" id="KW-1185">Reference proteome</keyword>
<organism evidence="2 3">
    <name type="scientific">Nyssa sinensis</name>
    <dbReference type="NCBI Taxonomy" id="561372"/>
    <lineage>
        <taxon>Eukaryota</taxon>
        <taxon>Viridiplantae</taxon>
        <taxon>Streptophyta</taxon>
        <taxon>Embryophyta</taxon>
        <taxon>Tracheophyta</taxon>
        <taxon>Spermatophyta</taxon>
        <taxon>Magnoliopsida</taxon>
        <taxon>eudicotyledons</taxon>
        <taxon>Gunneridae</taxon>
        <taxon>Pentapetalae</taxon>
        <taxon>asterids</taxon>
        <taxon>Cornales</taxon>
        <taxon>Nyssaceae</taxon>
        <taxon>Nyssa</taxon>
    </lineage>
</organism>
<dbReference type="Proteomes" id="UP000325577">
    <property type="component" value="Linkage Group LG17"/>
</dbReference>